<comment type="cofactor">
    <cofactor evidence="15">
        <name>Ca(2+)</name>
        <dbReference type="ChEBI" id="CHEBI:29108"/>
    </cofactor>
    <text evidence="15">Binds 1 Ca(2+) ion per subunit.</text>
</comment>
<keyword evidence="11 15" id="KW-0106">Calcium</keyword>
<feature type="chain" id="PRO_5003288507" description="tripeptidyl-peptidase II" evidence="16">
    <location>
        <begin position="19"/>
        <end position="533"/>
    </location>
</feature>
<dbReference type="PANTHER" id="PTHR14218">
    <property type="entry name" value="PROTEASE S8 TRIPEPTIDYL PEPTIDASE I CLN2"/>
    <property type="match status" value="1"/>
</dbReference>
<evidence type="ECO:0000256" key="16">
    <source>
        <dbReference type="SAM" id="SignalP"/>
    </source>
</evidence>
<feature type="binding site" evidence="15">
    <location>
        <position position="487"/>
    </location>
    <ligand>
        <name>Ca(2+)</name>
        <dbReference type="ChEBI" id="CHEBI:29108"/>
    </ligand>
</feature>
<evidence type="ECO:0000256" key="11">
    <source>
        <dbReference type="ARBA" id="ARBA00022837"/>
    </source>
</evidence>
<organism evidence="18 19">
    <name type="scientific">Trichophyton equinum (strain ATCC MYA-4606 / CBS 127.97)</name>
    <name type="common">Horse ringworm fungus</name>
    <dbReference type="NCBI Taxonomy" id="559882"/>
    <lineage>
        <taxon>Eukaryota</taxon>
        <taxon>Fungi</taxon>
        <taxon>Dikarya</taxon>
        <taxon>Ascomycota</taxon>
        <taxon>Pezizomycotina</taxon>
        <taxon>Eurotiomycetes</taxon>
        <taxon>Eurotiomycetidae</taxon>
        <taxon>Onygenales</taxon>
        <taxon>Arthrodermataceae</taxon>
        <taxon>Trichophyton</taxon>
    </lineage>
</organism>
<evidence type="ECO:0000259" key="17">
    <source>
        <dbReference type="PROSITE" id="PS51695"/>
    </source>
</evidence>
<dbReference type="eggNOG" id="ENOG502QR6D">
    <property type="taxonomic scope" value="Eukaryota"/>
</dbReference>
<keyword evidence="7 15" id="KW-0479">Metal-binding</keyword>
<dbReference type="Gene3D" id="3.40.50.200">
    <property type="entry name" value="Peptidase S8/S53 domain"/>
    <property type="match status" value="1"/>
</dbReference>
<dbReference type="OrthoDB" id="409122at2759"/>
<dbReference type="SUPFAM" id="SSF52743">
    <property type="entry name" value="Subtilisin-like"/>
    <property type="match status" value="1"/>
</dbReference>
<evidence type="ECO:0000313" key="18">
    <source>
        <dbReference type="EMBL" id="EGE07951.1"/>
    </source>
</evidence>
<dbReference type="AlphaFoldDB" id="F2Q1D3"/>
<evidence type="ECO:0000313" key="19">
    <source>
        <dbReference type="Proteomes" id="UP000009169"/>
    </source>
</evidence>
<evidence type="ECO:0000256" key="9">
    <source>
        <dbReference type="ARBA" id="ARBA00022801"/>
    </source>
</evidence>
<dbReference type="InterPro" id="IPR015366">
    <property type="entry name" value="S53_propep"/>
</dbReference>
<evidence type="ECO:0000256" key="4">
    <source>
        <dbReference type="ARBA" id="ARBA00012462"/>
    </source>
</evidence>
<evidence type="ECO:0000256" key="13">
    <source>
        <dbReference type="ARBA" id="ARBA00023145"/>
    </source>
</evidence>
<evidence type="ECO:0000256" key="2">
    <source>
        <dbReference type="ARBA" id="ARBA00002451"/>
    </source>
</evidence>
<dbReference type="FunFam" id="3.40.50.200:FF:000015">
    <property type="entry name" value="Tripeptidyl peptidase A"/>
    <property type="match status" value="1"/>
</dbReference>
<keyword evidence="19" id="KW-1185">Reference proteome</keyword>
<dbReference type="EMBL" id="DS995769">
    <property type="protein sequence ID" value="EGE07951.1"/>
    <property type="molecule type" value="Genomic_DNA"/>
</dbReference>
<keyword evidence="6 15" id="KW-0645">Protease</keyword>
<dbReference type="Pfam" id="PF00082">
    <property type="entry name" value="Peptidase_S8"/>
    <property type="match status" value="1"/>
</dbReference>
<sequence length="533" mass="58644">MLLRWHIVIPLFLALAIALPNTHRTVVEDLLAIPEGWVQGNPPSPETSVRMNLAVSQQNTRTFEQIVLDISTPGHRNYGKHLSRRDLKGLLRPRRETSNLILSWLEESGVPKRSIVDDGDWIHFVISISKAERMLQTQFYYFHDAQDPGISMIRTLKYSIPSHLARHVYMIQPTTKFGKPKKHANSIANLQAIYLSCNATLYAPEMKGANFSVVHIGSGLNLQNSTRNSIEASLDIDYALGLSNASAVFYTTSGRGPLVPDLDQPDQEHNSNEPYLDQLHYLLSLPQEALPAVLSTSYGENEQSVPERFSHATCNLFAQLGARGVSVIFSSGDSGVGSSCLTNGKKNVTRFNPTFPASCPFVTSVGATFKINPERAIEFSSGGFSDRHSRPRYQNDAVQHYLDKLGDRWKGLYNPKGRGIPDVSAQGANFAIYDHGKVMIVSGTSASAPAFAAIIANLNAIRLRANKPVLGYLNPFIYGKGREGFTDIVHGGSKGSTPAVLYASWNATEGWDPVTGVGTPNFRRLAKIVQHME</sequence>
<dbReference type="SUPFAM" id="SSF54897">
    <property type="entry name" value="Protease propeptides/inhibitors"/>
    <property type="match status" value="1"/>
</dbReference>
<dbReference type="EC" id="3.4.14.10" evidence="4"/>
<dbReference type="CDD" id="cd04056">
    <property type="entry name" value="Peptidases_S53"/>
    <property type="match status" value="1"/>
</dbReference>
<feature type="active site" description="Charge relay system" evidence="15">
    <location>
        <position position="231"/>
    </location>
</feature>
<reference evidence="19" key="1">
    <citation type="journal article" date="2012" name="MBio">
        <title>Comparative genome analysis of Trichophyton rubrum and related dermatophytes reveals candidate genes involved in infection.</title>
        <authorList>
            <person name="Martinez D.A."/>
            <person name="Oliver B.G."/>
            <person name="Graeser Y."/>
            <person name="Goldberg J.M."/>
            <person name="Li W."/>
            <person name="Martinez-Rossi N.M."/>
            <person name="Monod M."/>
            <person name="Shelest E."/>
            <person name="Barton R.C."/>
            <person name="Birch E."/>
            <person name="Brakhage A.A."/>
            <person name="Chen Z."/>
            <person name="Gurr S.J."/>
            <person name="Heiman D."/>
            <person name="Heitman J."/>
            <person name="Kosti I."/>
            <person name="Rossi A."/>
            <person name="Saif S."/>
            <person name="Samalova M."/>
            <person name="Saunders C.W."/>
            <person name="Shea T."/>
            <person name="Summerbell R.C."/>
            <person name="Xu J."/>
            <person name="Young S."/>
            <person name="Zeng Q."/>
            <person name="Birren B.W."/>
            <person name="Cuomo C.A."/>
            <person name="White T.C."/>
        </authorList>
    </citation>
    <scope>NUCLEOTIDE SEQUENCE [LARGE SCALE GENOMIC DNA]</scope>
    <source>
        <strain evidence="19">ATCC MYA-4606 / CBS 127.97</strain>
    </source>
</reference>
<proteinExistence type="predicted"/>
<accession>F2Q1D3</accession>
<dbReference type="GO" id="GO:0005576">
    <property type="term" value="C:extracellular region"/>
    <property type="evidence" value="ECO:0007669"/>
    <property type="project" value="UniProtKB-SubCell"/>
</dbReference>
<keyword evidence="5" id="KW-0964">Secreted</keyword>
<dbReference type="InterPro" id="IPR036852">
    <property type="entry name" value="Peptidase_S8/S53_dom_sf"/>
</dbReference>
<evidence type="ECO:0000256" key="7">
    <source>
        <dbReference type="ARBA" id="ARBA00022723"/>
    </source>
</evidence>
<dbReference type="PANTHER" id="PTHR14218:SF32">
    <property type="entry name" value="TRIPEPTIDYL PEPTIDASE SED3 (AFU_ORTHOLOGUE AFUA_3G08930)"/>
    <property type="match status" value="1"/>
</dbReference>
<keyword evidence="10 15" id="KW-0720">Serine protease</keyword>
<evidence type="ECO:0000256" key="5">
    <source>
        <dbReference type="ARBA" id="ARBA00022525"/>
    </source>
</evidence>
<dbReference type="GO" id="GO:0046872">
    <property type="term" value="F:metal ion binding"/>
    <property type="evidence" value="ECO:0007669"/>
    <property type="project" value="UniProtKB-UniRule"/>
</dbReference>
<comment type="catalytic activity">
    <reaction evidence="1">
        <text>Release of an N-terminal tripeptide from a polypeptide.</text>
        <dbReference type="EC" id="3.4.14.10"/>
    </reaction>
</comment>
<name>F2Q1D3_TRIEC</name>
<dbReference type="GO" id="GO:0008240">
    <property type="term" value="F:tripeptidyl-peptidase activity"/>
    <property type="evidence" value="ECO:0007669"/>
    <property type="project" value="UniProtKB-EC"/>
</dbReference>
<dbReference type="SMART" id="SM00944">
    <property type="entry name" value="Pro-kuma_activ"/>
    <property type="match status" value="1"/>
</dbReference>
<dbReference type="GO" id="GO:0006508">
    <property type="term" value="P:proteolysis"/>
    <property type="evidence" value="ECO:0007669"/>
    <property type="project" value="UniProtKB-KW"/>
</dbReference>
<feature type="binding site" evidence="15">
    <location>
        <position position="488"/>
    </location>
    <ligand>
        <name>Ca(2+)</name>
        <dbReference type="ChEBI" id="CHEBI:29108"/>
    </ligand>
</feature>
<dbReference type="InterPro" id="IPR000209">
    <property type="entry name" value="Peptidase_S8/S53_dom"/>
</dbReference>
<dbReference type="Proteomes" id="UP000009169">
    <property type="component" value="Unassembled WGS sequence"/>
</dbReference>
<dbReference type="InterPro" id="IPR050819">
    <property type="entry name" value="Tripeptidyl-peptidase_I"/>
</dbReference>
<keyword evidence="8 16" id="KW-0732">Signal</keyword>
<evidence type="ECO:0000256" key="8">
    <source>
        <dbReference type="ARBA" id="ARBA00022729"/>
    </source>
</evidence>
<evidence type="ECO:0000256" key="6">
    <source>
        <dbReference type="ARBA" id="ARBA00022670"/>
    </source>
</evidence>
<dbReference type="VEuPathDB" id="FungiDB:TEQG_07021"/>
<evidence type="ECO:0000256" key="1">
    <source>
        <dbReference type="ARBA" id="ARBA00001910"/>
    </source>
</evidence>
<evidence type="ECO:0000256" key="14">
    <source>
        <dbReference type="ARBA" id="ARBA00023180"/>
    </source>
</evidence>
<evidence type="ECO:0000256" key="3">
    <source>
        <dbReference type="ARBA" id="ARBA00004239"/>
    </source>
</evidence>
<feature type="active site" description="Charge relay system" evidence="15">
    <location>
        <position position="235"/>
    </location>
</feature>
<keyword evidence="9 15" id="KW-0378">Hydrolase</keyword>
<keyword evidence="13" id="KW-0865">Zymogen</keyword>
<keyword evidence="14" id="KW-0325">Glycoprotein</keyword>
<comment type="subcellular location">
    <subcellularLocation>
        <location evidence="3">Secreted</location>
        <location evidence="3">Extracellular space</location>
    </subcellularLocation>
</comment>
<dbReference type="InterPro" id="IPR030400">
    <property type="entry name" value="Sedolisin_dom"/>
</dbReference>
<keyword evidence="12" id="KW-0843">Virulence</keyword>
<feature type="binding site" evidence="15">
    <location>
        <position position="512"/>
    </location>
    <ligand>
        <name>Ca(2+)</name>
        <dbReference type="ChEBI" id="CHEBI:29108"/>
    </ligand>
</feature>
<dbReference type="HOGENOM" id="CLU_013783_3_0_1"/>
<dbReference type="CDD" id="cd11377">
    <property type="entry name" value="Pro-peptidase_S53"/>
    <property type="match status" value="1"/>
</dbReference>
<feature type="domain" description="Peptidase S53" evidence="17">
    <location>
        <begin position="159"/>
        <end position="532"/>
    </location>
</feature>
<evidence type="ECO:0000256" key="12">
    <source>
        <dbReference type="ARBA" id="ARBA00023026"/>
    </source>
</evidence>
<evidence type="ECO:0000256" key="10">
    <source>
        <dbReference type="ARBA" id="ARBA00022825"/>
    </source>
</evidence>
<gene>
    <name evidence="18" type="ORF">TEQG_07021</name>
</gene>
<protein>
    <recommendedName>
        <fullName evidence="4">tripeptidyl-peptidase II</fullName>
        <ecNumber evidence="4">3.4.14.10</ecNumber>
    </recommendedName>
</protein>
<dbReference type="PROSITE" id="PS51695">
    <property type="entry name" value="SEDOLISIN"/>
    <property type="match status" value="1"/>
</dbReference>
<evidence type="ECO:0000256" key="15">
    <source>
        <dbReference type="PROSITE-ProRule" id="PRU01032"/>
    </source>
</evidence>
<feature type="signal peptide" evidence="16">
    <location>
        <begin position="1"/>
        <end position="18"/>
    </location>
</feature>
<feature type="active site" description="Charge relay system" evidence="15">
    <location>
        <position position="445"/>
    </location>
</feature>
<dbReference type="GO" id="GO:0004252">
    <property type="term" value="F:serine-type endopeptidase activity"/>
    <property type="evidence" value="ECO:0007669"/>
    <property type="project" value="UniProtKB-UniRule"/>
</dbReference>
<feature type="binding site" evidence="15">
    <location>
        <position position="510"/>
    </location>
    <ligand>
        <name>Ca(2+)</name>
        <dbReference type="ChEBI" id="CHEBI:29108"/>
    </ligand>
</feature>
<dbReference type="Pfam" id="PF09286">
    <property type="entry name" value="Pro-kuma_activ"/>
    <property type="match status" value="1"/>
</dbReference>
<comment type="function">
    <text evidence="2">Secreted tripeptidyl-peptidase which degrades proteins at acidic pHs and is involved in virulence.</text>
</comment>